<accession>A0ABM8BDE7</accession>
<organism evidence="13 14">
    <name type="scientific">Bombiscardovia apis</name>
    <dbReference type="NCBI Taxonomy" id="2932182"/>
    <lineage>
        <taxon>Bacteria</taxon>
        <taxon>Bacillati</taxon>
        <taxon>Actinomycetota</taxon>
        <taxon>Actinomycetes</taxon>
        <taxon>Bifidobacteriales</taxon>
        <taxon>Bifidobacteriaceae</taxon>
        <taxon>Bombiscardovia</taxon>
    </lineage>
</organism>
<evidence type="ECO:0000256" key="11">
    <source>
        <dbReference type="SAM" id="MobiDB-lite"/>
    </source>
</evidence>
<name>A0ABM8BDE7_9BIFI</name>
<comment type="subcellular location">
    <subcellularLocation>
        <location evidence="8">Cytoplasm</location>
    </subcellularLocation>
</comment>
<dbReference type="SMART" id="SM00986">
    <property type="entry name" value="UDG"/>
    <property type="match status" value="1"/>
</dbReference>
<proteinExistence type="inferred from homology"/>
<evidence type="ECO:0000256" key="9">
    <source>
        <dbReference type="PROSITE-ProRule" id="PRU10072"/>
    </source>
</evidence>
<evidence type="ECO:0000259" key="12">
    <source>
        <dbReference type="SMART" id="SM00986"/>
    </source>
</evidence>
<dbReference type="Proteomes" id="UP001321748">
    <property type="component" value="Chromosome"/>
</dbReference>
<dbReference type="PANTHER" id="PTHR11264">
    <property type="entry name" value="URACIL-DNA GLYCOSYLASE"/>
    <property type="match status" value="1"/>
</dbReference>
<evidence type="ECO:0000256" key="2">
    <source>
        <dbReference type="ARBA" id="ARBA00002631"/>
    </source>
</evidence>
<dbReference type="InterPro" id="IPR036895">
    <property type="entry name" value="Uracil-DNA_glycosylase-like_sf"/>
</dbReference>
<keyword evidence="7 8" id="KW-0234">DNA repair</keyword>
<dbReference type="PANTHER" id="PTHR11264:SF0">
    <property type="entry name" value="URACIL-DNA GLYCOSYLASE"/>
    <property type="match status" value="1"/>
</dbReference>
<dbReference type="Gene3D" id="3.40.470.10">
    <property type="entry name" value="Uracil-DNA glycosylase-like domain"/>
    <property type="match status" value="1"/>
</dbReference>
<comment type="catalytic activity">
    <reaction evidence="1 8 10">
        <text>Hydrolyzes single-stranded DNA or mismatched double-stranded DNA and polynucleotides, releasing free uracil.</text>
        <dbReference type="EC" id="3.2.2.27"/>
    </reaction>
</comment>
<feature type="domain" description="Uracil-DNA glycosylase-like" evidence="12">
    <location>
        <begin position="82"/>
        <end position="247"/>
    </location>
</feature>
<evidence type="ECO:0000256" key="3">
    <source>
        <dbReference type="ARBA" id="ARBA00008184"/>
    </source>
</evidence>
<keyword evidence="6 8" id="KW-0378">Hydrolase</keyword>
<dbReference type="EC" id="3.2.2.27" evidence="4 8"/>
<comment type="similarity">
    <text evidence="3 8 10">Belongs to the uracil-DNA glycosylase (UDG) superfamily. UNG family.</text>
</comment>
<keyword evidence="14" id="KW-1185">Reference proteome</keyword>
<dbReference type="EMBL" id="AP026800">
    <property type="protein sequence ID" value="BDR54926.1"/>
    <property type="molecule type" value="Genomic_DNA"/>
</dbReference>
<dbReference type="InterPro" id="IPR002043">
    <property type="entry name" value="UDG_fam1"/>
</dbReference>
<dbReference type="SMART" id="SM00987">
    <property type="entry name" value="UreE_C"/>
    <property type="match status" value="1"/>
</dbReference>
<reference evidence="13 14" key="1">
    <citation type="journal article" date="2023" name="Microbiol. Spectr.">
        <title>Symbiosis of Carpenter Bees with Uncharacterized Lactic Acid Bacteria Showing NAD Auxotrophy.</title>
        <authorList>
            <person name="Kawasaki S."/>
            <person name="Ozawa K."/>
            <person name="Mori T."/>
            <person name="Yamamoto A."/>
            <person name="Ito M."/>
            <person name="Ohkuma M."/>
            <person name="Sakamoto M."/>
            <person name="Matsutani M."/>
        </authorList>
    </citation>
    <scope>NUCLEOTIDE SEQUENCE [LARGE SCALE GENOMIC DNA]</scope>
    <source>
        <strain evidence="13 14">KimH</strain>
    </source>
</reference>
<dbReference type="NCBIfam" id="NF003588">
    <property type="entry name" value="PRK05254.1-1"/>
    <property type="match status" value="1"/>
</dbReference>
<evidence type="ECO:0000256" key="6">
    <source>
        <dbReference type="ARBA" id="ARBA00022801"/>
    </source>
</evidence>
<evidence type="ECO:0000313" key="13">
    <source>
        <dbReference type="EMBL" id="BDR54926.1"/>
    </source>
</evidence>
<evidence type="ECO:0000256" key="5">
    <source>
        <dbReference type="ARBA" id="ARBA00022763"/>
    </source>
</evidence>
<dbReference type="HAMAP" id="MF_00148">
    <property type="entry name" value="UDG"/>
    <property type="match status" value="1"/>
</dbReference>
<dbReference type="Pfam" id="PF03167">
    <property type="entry name" value="UDG"/>
    <property type="match status" value="1"/>
</dbReference>
<feature type="region of interest" description="Disordered" evidence="11">
    <location>
        <begin position="1"/>
        <end position="31"/>
    </location>
</feature>
<evidence type="ECO:0000256" key="8">
    <source>
        <dbReference type="HAMAP-Rule" id="MF_00148"/>
    </source>
</evidence>
<evidence type="ECO:0000256" key="1">
    <source>
        <dbReference type="ARBA" id="ARBA00001400"/>
    </source>
</evidence>
<dbReference type="PROSITE" id="PS00130">
    <property type="entry name" value="U_DNA_GLYCOSYLASE"/>
    <property type="match status" value="1"/>
</dbReference>
<protein>
    <recommendedName>
        <fullName evidence="4 8">Uracil-DNA glycosylase</fullName>
        <shortName evidence="8">UDG</shortName>
        <ecNumber evidence="4 8">3.2.2.27</ecNumber>
    </recommendedName>
</protein>
<evidence type="ECO:0000256" key="4">
    <source>
        <dbReference type="ARBA" id="ARBA00012030"/>
    </source>
</evidence>
<gene>
    <name evidence="8 13" type="primary">ung</name>
    <name evidence="13" type="ORF">KIMH_10370</name>
</gene>
<dbReference type="InterPro" id="IPR005122">
    <property type="entry name" value="Uracil-DNA_glycosylase-like"/>
</dbReference>
<dbReference type="SUPFAM" id="SSF52141">
    <property type="entry name" value="Uracil-DNA glycosylase-like"/>
    <property type="match status" value="1"/>
</dbReference>
<evidence type="ECO:0000256" key="10">
    <source>
        <dbReference type="RuleBase" id="RU003780"/>
    </source>
</evidence>
<keyword evidence="8" id="KW-0963">Cytoplasm</keyword>
<keyword evidence="5 8" id="KW-0227">DNA damage</keyword>
<feature type="active site" description="Proton acceptor" evidence="8 9">
    <location>
        <position position="97"/>
    </location>
</feature>
<dbReference type="RefSeq" id="WP_317642432.1">
    <property type="nucleotide sequence ID" value="NZ_AP026800.1"/>
</dbReference>
<evidence type="ECO:0000256" key="7">
    <source>
        <dbReference type="ARBA" id="ARBA00023204"/>
    </source>
</evidence>
<dbReference type="CDD" id="cd10027">
    <property type="entry name" value="UDG-F1-like"/>
    <property type="match status" value="1"/>
</dbReference>
<comment type="function">
    <text evidence="2 8 10">Excises uracil residues from the DNA which can arise as a result of misincorporation of dUMP residues by DNA polymerase or due to deamination of cytosine.</text>
</comment>
<evidence type="ECO:0000313" key="14">
    <source>
        <dbReference type="Proteomes" id="UP001321748"/>
    </source>
</evidence>
<dbReference type="NCBIfam" id="TIGR00628">
    <property type="entry name" value="ung"/>
    <property type="match status" value="1"/>
</dbReference>
<dbReference type="NCBIfam" id="NF003592">
    <property type="entry name" value="PRK05254.1-5"/>
    <property type="match status" value="1"/>
</dbReference>
<dbReference type="InterPro" id="IPR018085">
    <property type="entry name" value="Ura-DNA_Glyclase_AS"/>
</dbReference>
<sequence>MDLFELDDSNPNANASGTAAPPAQSADSTGNRKPLAELIEPGWARALTPVEPQIHQMGDFLRSELAQGNRYLPANKHILRAFTIPFDSVKVLIVGQDPYPTPGNPVGLSFCVEPDVNPIPGSLRNIYKEMVTDLGVTQPSNGDLTPWTQRGVLLLNRCLTVQVGKPASHRGKGWEEITDAAIKALNTRTDENGQPKPLVAILWGRQAQSLEPLLTNAFIIKSPHPSPLSARYGFFGSKPFSQANSALESMGTGPVDWRLP</sequence>